<name>A0A1E3PLT3_9ASCO</name>
<evidence type="ECO:0000256" key="3">
    <source>
        <dbReference type="ARBA" id="ARBA00004286"/>
    </source>
</evidence>
<dbReference type="InterPro" id="IPR007281">
    <property type="entry name" value="Mre11_DNA-bd"/>
</dbReference>
<feature type="region of interest" description="Disordered" evidence="19">
    <location>
        <begin position="645"/>
        <end position="702"/>
    </location>
</feature>
<evidence type="ECO:0000256" key="18">
    <source>
        <dbReference type="RuleBase" id="RU003447"/>
    </source>
</evidence>
<evidence type="ECO:0000256" key="5">
    <source>
        <dbReference type="ARBA" id="ARBA00022454"/>
    </source>
</evidence>
<keyword evidence="14 16" id="KW-0539">Nucleus</keyword>
<evidence type="ECO:0000256" key="6">
    <source>
        <dbReference type="ARBA" id="ARBA00022722"/>
    </source>
</evidence>
<keyword evidence="22" id="KW-1185">Reference proteome</keyword>
<dbReference type="GO" id="GO:0000724">
    <property type="term" value="P:double-strand break repair via homologous recombination"/>
    <property type="evidence" value="ECO:0007669"/>
    <property type="project" value="EnsemblFungi"/>
</dbReference>
<evidence type="ECO:0000256" key="10">
    <source>
        <dbReference type="ARBA" id="ARBA00022801"/>
    </source>
</evidence>
<dbReference type="GO" id="GO:0030145">
    <property type="term" value="F:manganese ion binding"/>
    <property type="evidence" value="ECO:0007669"/>
    <property type="project" value="UniProtKB-UniRule"/>
</dbReference>
<organism evidence="21 22">
    <name type="scientific">Nadsonia fulvescens var. elongata DSM 6958</name>
    <dbReference type="NCBI Taxonomy" id="857566"/>
    <lineage>
        <taxon>Eukaryota</taxon>
        <taxon>Fungi</taxon>
        <taxon>Dikarya</taxon>
        <taxon>Ascomycota</taxon>
        <taxon>Saccharomycotina</taxon>
        <taxon>Dipodascomycetes</taxon>
        <taxon>Dipodascales</taxon>
        <taxon>Dipodascales incertae sedis</taxon>
        <taxon>Nadsonia</taxon>
    </lineage>
</organism>
<keyword evidence="10 16" id="KW-0378">Hydrolase</keyword>
<feature type="compositionally biased region" description="Polar residues" evidence="19">
    <location>
        <begin position="682"/>
        <end position="702"/>
    </location>
</feature>
<comment type="function">
    <text evidence="16">Core component of the MRN complex, which plays a central role in double-strand break (DSB) repair, DNA recombination, maintenance of telomere integrity and meiosis. The MRN complex is involved in the repair of DNA double-strand breaks (DSBs) via homologous recombination (HR), an error-free mechanism which primarily occurs during S and G2 phases. The complex (1) mediates the end resection of damaged DNA, which generates proper single-stranded DNA, a key initial steps in HR, and is (2) required for the recruitment of other repair factors and efficient activation of ATM and ATR upon DNA damage. Within the MRN complex, MRE11 possesses both single-strand endonuclease activity and double-strand-specific 3'-5' exonuclease activity. MRE11 first endonucleolytically cleaves the 5' strand at DNA DSB ends to prevent non-homologous end joining (NHEJ) and licence HR. It then generates a single-stranded DNA gap via 3' to 5' exonucleolytic degradation, which is required for single-strand invasion and recombination.</text>
</comment>
<protein>
    <recommendedName>
        <fullName evidence="16">Double-strand break repair protein</fullName>
    </recommendedName>
</protein>
<dbReference type="GO" id="GO:0000729">
    <property type="term" value="P:DNA double-strand break processing"/>
    <property type="evidence" value="ECO:0007669"/>
    <property type="project" value="EnsemblFungi"/>
</dbReference>
<dbReference type="GO" id="GO:0000014">
    <property type="term" value="F:single-stranded DNA endodeoxyribonuclease activity"/>
    <property type="evidence" value="ECO:0007669"/>
    <property type="project" value="TreeGrafter"/>
</dbReference>
<dbReference type="GO" id="GO:0140445">
    <property type="term" value="C:chromosome, telomeric repeat region"/>
    <property type="evidence" value="ECO:0007669"/>
    <property type="project" value="EnsemblFungi"/>
</dbReference>
<dbReference type="GO" id="GO:0035861">
    <property type="term" value="C:site of double-strand break"/>
    <property type="evidence" value="ECO:0007669"/>
    <property type="project" value="EnsemblFungi"/>
</dbReference>
<dbReference type="PIRSF" id="PIRSF000882">
    <property type="entry name" value="DSB_repair_MRE11"/>
    <property type="match status" value="1"/>
</dbReference>
<evidence type="ECO:0000313" key="22">
    <source>
        <dbReference type="Proteomes" id="UP000095009"/>
    </source>
</evidence>
<dbReference type="SUPFAM" id="SSF56300">
    <property type="entry name" value="Metallo-dependent phosphatases"/>
    <property type="match status" value="1"/>
</dbReference>
<evidence type="ECO:0000256" key="14">
    <source>
        <dbReference type="ARBA" id="ARBA00023242"/>
    </source>
</evidence>
<dbReference type="Proteomes" id="UP000095009">
    <property type="component" value="Unassembled WGS sequence"/>
</dbReference>
<evidence type="ECO:0000256" key="15">
    <source>
        <dbReference type="ARBA" id="ARBA00023254"/>
    </source>
</evidence>
<dbReference type="SMART" id="SM01347">
    <property type="entry name" value="Mre11_DNA_bind"/>
    <property type="match status" value="1"/>
</dbReference>
<dbReference type="Gene3D" id="3.60.21.10">
    <property type="match status" value="1"/>
</dbReference>
<evidence type="ECO:0000256" key="1">
    <source>
        <dbReference type="ARBA" id="ARBA00001936"/>
    </source>
</evidence>
<dbReference type="InterPro" id="IPR004843">
    <property type="entry name" value="Calcineurin-like_PHP"/>
</dbReference>
<proteinExistence type="inferred from homology"/>
<feature type="domain" description="Mre11 DNA-binding" evidence="20">
    <location>
        <begin position="295"/>
        <end position="458"/>
    </location>
</feature>
<dbReference type="Pfam" id="PF04152">
    <property type="entry name" value="Mre11_DNA_bind"/>
    <property type="match status" value="1"/>
</dbReference>
<keyword evidence="11 16" id="KW-0269">Exonuclease</keyword>
<comment type="similarity">
    <text evidence="4 16 18">Belongs to the MRE11/RAD32 family.</text>
</comment>
<dbReference type="InterPro" id="IPR041796">
    <property type="entry name" value="Mre11_N"/>
</dbReference>
<dbReference type="InterPro" id="IPR029052">
    <property type="entry name" value="Metallo-depent_PP-like"/>
</dbReference>
<reference evidence="21 22" key="1">
    <citation type="journal article" date="2016" name="Proc. Natl. Acad. Sci. U.S.A.">
        <title>Comparative genomics of biotechnologically important yeasts.</title>
        <authorList>
            <person name="Riley R."/>
            <person name="Haridas S."/>
            <person name="Wolfe K.H."/>
            <person name="Lopes M.R."/>
            <person name="Hittinger C.T."/>
            <person name="Goeker M."/>
            <person name="Salamov A.A."/>
            <person name="Wisecaver J.H."/>
            <person name="Long T.M."/>
            <person name="Calvey C.H."/>
            <person name="Aerts A.L."/>
            <person name="Barry K.W."/>
            <person name="Choi C."/>
            <person name="Clum A."/>
            <person name="Coughlan A.Y."/>
            <person name="Deshpande S."/>
            <person name="Douglass A.P."/>
            <person name="Hanson S.J."/>
            <person name="Klenk H.-P."/>
            <person name="LaButti K.M."/>
            <person name="Lapidus A."/>
            <person name="Lindquist E.A."/>
            <person name="Lipzen A.M."/>
            <person name="Meier-Kolthoff J.P."/>
            <person name="Ohm R.A."/>
            <person name="Otillar R.P."/>
            <person name="Pangilinan J.L."/>
            <person name="Peng Y."/>
            <person name="Rokas A."/>
            <person name="Rosa C.A."/>
            <person name="Scheuner C."/>
            <person name="Sibirny A.A."/>
            <person name="Slot J.C."/>
            <person name="Stielow J.B."/>
            <person name="Sun H."/>
            <person name="Kurtzman C.P."/>
            <person name="Blackwell M."/>
            <person name="Grigoriev I.V."/>
            <person name="Jeffries T.W."/>
        </authorList>
    </citation>
    <scope>NUCLEOTIDE SEQUENCE [LARGE SCALE GENOMIC DNA]</scope>
    <source>
        <strain evidence="21 22">DSM 6958</strain>
    </source>
</reference>
<dbReference type="GO" id="GO:0007095">
    <property type="term" value="P:mitotic G2 DNA damage checkpoint signaling"/>
    <property type="evidence" value="ECO:0007669"/>
    <property type="project" value="TreeGrafter"/>
</dbReference>
<accession>A0A1E3PLT3</accession>
<keyword evidence="8 16" id="KW-0255">Endonuclease</keyword>
<keyword evidence="5" id="KW-0158">Chromosome</keyword>
<dbReference type="GO" id="GO:0097552">
    <property type="term" value="P:mitochondrial double-strand break repair via homologous recombination"/>
    <property type="evidence" value="ECO:0007669"/>
    <property type="project" value="TreeGrafter"/>
</dbReference>
<evidence type="ECO:0000256" key="13">
    <source>
        <dbReference type="ARBA" id="ARBA00023211"/>
    </source>
</evidence>
<dbReference type="NCBIfam" id="TIGR00583">
    <property type="entry name" value="mre11"/>
    <property type="match status" value="1"/>
</dbReference>
<dbReference type="Gene3D" id="3.30.110.110">
    <property type="entry name" value="Mre11, capping domain"/>
    <property type="match status" value="1"/>
</dbReference>
<feature type="compositionally biased region" description="Polar residues" evidence="19">
    <location>
        <begin position="645"/>
        <end position="670"/>
    </location>
</feature>
<keyword evidence="7" id="KW-0479">Metal-binding</keyword>
<sequence length="702" mass="77739">MNNSDDSNTIRILLTTDNHVGYNEEDPITGKDAIISFHEVMKIAKEKDVDMILQTGDLFHTHNPSKESLYSVIRSIRSNCLGNKPCELEPLGVDQLTNIPDVIEENFNHFNYEDPNINVSIPFFTISGNHDDASGSLQLSPLDVLQSAGLVNHFGRVTQVDNIHVKPLLLQKGSTKLALYGLASVREERLFRTFKQNNVKFPRPRQFKDEWFNLLCVHQNHAAHSPTAHLPEKVLPSFMDLIVWGHEHECKIDLVTNNERGFKVCQPGSSVATSLSESESVAKHVGILTIKGKQCSMEKIPLKSVRPMVFSTISLRDSGIRPGPTTKEQVSDYLTERVEELIRLGRSKWIMSQDNDSISLDNVEMPLPLIRLRVDYSGGYEVENTTRFSNKFTGRVANPSKVLLTFQKNKRISKIPGAGGNLVNIDKVEVQSIVEEYLKKEDLDLLPENGFIDSINTFVQKDDNKLITGFIENSLHLQVENLLKLGTINRGSNALVSSMRQGKHLVERDLESQSNTPEPQSAKVASGGTKRTRESPRDLFSSKVIDDIPTTLIPKVVSGKRKNNTRAVSTKTSNQAASTFEALSDIDMGDSENESRIGVGFSPVGSVNSAFVLESDNDQIDDGCNNAMNKSRVTKAGITKKSASRVTPVTATTKARLSSKVPSFTPSSVSAKPRLNSPGKASWNNQKKTTVGSSDMHFTNKD</sequence>
<comment type="subcellular location">
    <subcellularLocation>
        <location evidence="3">Chromosome</location>
    </subcellularLocation>
    <subcellularLocation>
        <location evidence="2 16">Nucleus</location>
    </subcellularLocation>
</comment>
<keyword evidence="6 16" id="KW-0540">Nuclease</keyword>
<keyword evidence="13 16" id="KW-0464">Manganese</keyword>
<evidence type="ECO:0000259" key="20">
    <source>
        <dbReference type="SMART" id="SM01347"/>
    </source>
</evidence>
<dbReference type="GO" id="GO:0031573">
    <property type="term" value="P:mitotic intra-S DNA damage checkpoint signaling"/>
    <property type="evidence" value="ECO:0007669"/>
    <property type="project" value="EnsemblFungi"/>
</dbReference>
<keyword evidence="12 16" id="KW-0234">DNA repair</keyword>
<dbReference type="GO" id="GO:0030870">
    <property type="term" value="C:Mre11 complex"/>
    <property type="evidence" value="ECO:0007669"/>
    <property type="project" value="UniProtKB-UniRule"/>
</dbReference>
<evidence type="ECO:0000256" key="11">
    <source>
        <dbReference type="ARBA" id="ARBA00022839"/>
    </source>
</evidence>
<dbReference type="FunFam" id="3.60.21.10:FF:000011">
    <property type="entry name" value="Double-strand break repair protein"/>
    <property type="match status" value="1"/>
</dbReference>
<dbReference type="AlphaFoldDB" id="A0A1E3PLT3"/>
<evidence type="ECO:0000256" key="16">
    <source>
        <dbReference type="PIRNR" id="PIRNR000882"/>
    </source>
</evidence>
<gene>
    <name evidence="21" type="ORF">NADFUDRAFT_77717</name>
</gene>
<dbReference type="Pfam" id="PF00149">
    <property type="entry name" value="Metallophos"/>
    <property type="match status" value="1"/>
</dbReference>
<keyword evidence="9 16" id="KW-0227">DNA damage</keyword>
<evidence type="ECO:0000256" key="2">
    <source>
        <dbReference type="ARBA" id="ARBA00004123"/>
    </source>
</evidence>
<dbReference type="EMBL" id="KV454408">
    <property type="protein sequence ID" value="ODQ66288.1"/>
    <property type="molecule type" value="Genomic_DNA"/>
</dbReference>
<evidence type="ECO:0000256" key="7">
    <source>
        <dbReference type="ARBA" id="ARBA00022723"/>
    </source>
</evidence>
<evidence type="ECO:0000256" key="19">
    <source>
        <dbReference type="SAM" id="MobiDB-lite"/>
    </source>
</evidence>
<keyword evidence="15 16" id="KW-0469">Meiosis</keyword>
<dbReference type="CDD" id="cd00840">
    <property type="entry name" value="MPP_Mre11_N"/>
    <property type="match status" value="1"/>
</dbReference>
<dbReference type="InterPro" id="IPR003701">
    <property type="entry name" value="Mre11"/>
</dbReference>
<evidence type="ECO:0000256" key="9">
    <source>
        <dbReference type="ARBA" id="ARBA00022763"/>
    </source>
</evidence>
<feature type="active site" description="Proton donor" evidence="17">
    <location>
        <position position="130"/>
    </location>
</feature>
<evidence type="ECO:0000256" key="17">
    <source>
        <dbReference type="PIRSR" id="PIRSR000882-1"/>
    </source>
</evidence>
<dbReference type="GO" id="GO:0000723">
    <property type="term" value="P:telomere maintenance"/>
    <property type="evidence" value="ECO:0007669"/>
    <property type="project" value="EnsemblFungi"/>
</dbReference>
<dbReference type="GO" id="GO:0006303">
    <property type="term" value="P:double-strand break repair via nonhomologous end joining"/>
    <property type="evidence" value="ECO:0007669"/>
    <property type="project" value="EnsemblFungi"/>
</dbReference>
<dbReference type="STRING" id="857566.A0A1E3PLT3"/>
<dbReference type="GO" id="GO:0008296">
    <property type="term" value="F:3'-5'-DNA exonuclease activity"/>
    <property type="evidence" value="ECO:0007669"/>
    <property type="project" value="InterPro"/>
</dbReference>
<dbReference type="InterPro" id="IPR038487">
    <property type="entry name" value="Mre11_capping_dom"/>
</dbReference>
<evidence type="ECO:0000256" key="12">
    <source>
        <dbReference type="ARBA" id="ARBA00023204"/>
    </source>
</evidence>
<evidence type="ECO:0000256" key="8">
    <source>
        <dbReference type="ARBA" id="ARBA00022759"/>
    </source>
</evidence>
<dbReference type="GO" id="GO:1990918">
    <property type="term" value="P:double-strand break repair involved in meiotic recombination"/>
    <property type="evidence" value="ECO:0007669"/>
    <property type="project" value="EnsemblFungi"/>
</dbReference>
<evidence type="ECO:0000313" key="21">
    <source>
        <dbReference type="EMBL" id="ODQ66288.1"/>
    </source>
</evidence>
<dbReference type="GO" id="GO:0042138">
    <property type="term" value="P:meiotic DNA double-strand break formation"/>
    <property type="evidence" value="ECO:0007669"/>
    <property type="project" value="EnsemblFungi"/>
</dbReference>
<dbReference type="OrthoDB" id="30417at2759"/>
<evidence type="ECO:0000256" key="4">
    <source>
        <dbReference type="ARBA" id="ARBA00009028"/>
    </source>
</evidence>
<dbReference type="PANTHER" id="PTHR10139:SF1">
    <property type="entry name" value="DOUBLE-STRAND BREAK REPAIR PROTEIN MRE11"/>
    <property type="match status" value="1"/>
</dbReference>
<feature type="region of interest" description="Disordered" evidence="19">
    <location>
        <begin position="507"/>
        <end position="538"/>
    </location>
</feature>
<dbReference type="PANTHER" id="PTHR10139">
    <property type="entry name" value="DOUBLE-STRAND BREAK REPAIR PROTEIN MRE11"/>
    <property type="match status" value="1"/>
</dbReference>
<comment type="cofactor">
    <cofactor evidence="1 16">
        <name>Mn(2+)</name>
        <dbReference type="ChEBI" id="CHEBI:29035"/>
    </cofactor>
</comment>